<dbReference type="HOGENOM" id="CLU_3278674_0_0_6"/>
<evidence type="ECO:0000313" key="1">
    <source>
        <dbReference type="EMBL" id="BAC94909.1"/>
    </source>
</evidence>
<sequence length="41" mass="4591">MQTPVGKARVGKTHHVQVAETNRHELANTNKKEASVIIKRL</sequence>
<dbReference type="EMBL" id="BA000037">
    <property type="protein sequence ID" value="BAC94909.1"/>
    <property type="molecule type" value="Genomic_DNA"/>
</dbReference>
<proteinExistence type="predicted"/>
<evidence type="ECO:0000313" key="2">
    <source>
        <dbReference type="Proteomes" id="UP000002675"/>
    </source>
</evidence>
<name>Q7MJL6_VIBVY</name>
<reference evidence="1 2" key="1">
    <citation type="journal article" date="2003" name="Genome Res.">
        <title>Comparative genome analysis of Vibrio vulnificus, a marine pathogen.</title>
        <authorList>
            <person name="Chen C.Y."/>
            <person name="Wu K.M."/>
            <person name="Chang Y.C."/>
            <person name="Chang C.H."/>
            <person name="Tsai H.C."/>
            <person name="Liao T.L."/>
            <person name="Liu Y.M."/>
            <person name="Chen H.J."/>
            <person name="Shen A.B."/>
            <person name="Li J.C."/>
            <person name="Su T.L."/>
            <person name="Shao C.P."/>
            <person name="Lee C.T."/>
            <person name="Hor L.I."/>
            <person name="Tsai S.F."/>
        </authorList>
    </citation>
    <scope>NUCLEOTIDE SEQUENCE [LARGE SCALE GENOMIC DNA]</scope>
    <source>
        <strain evidence="1 2">YJ016</strain>
    </source>
</reference>
<dbReference type="KEGG" id="vvy:VV2144"/>
<dbReference type="Proteomes" id="UP000002675">
    <property type="component" value="Chromosome I"/>
</dbReference>
<accession>Q7MJL6</accession>
<dbReference type="AlphaFoldDB" id="Q7MJL6"/>
<protein>
    <submittedName>
        <fullName evidence="1">Uncharacterized protein</fullName>
    </submittedName>
</protein>
<organism evidence="1 2">
    <name type="scientific">Vibrio vulnificus (strain YJ016)</name>
    <dbReference type="NCBI Taxonomy" id="196600"/>
    <lineage>
        <taxon>Bacteria</taxon>
        <taxon>Pseudomonadati</taxon>
        <taxon>Pseudomonadota</taxon>
        <taxon>Gammaproteobacteria</taxon>
        <taxon>Vibrionales</taxon>
        <taxon>Vibrionaceae</taxon>
        <taxon>Vibrio</taxon>
    </lineage>
</organism>
<gene>
    <name evidence="1" type="ordered locus">VV2144</name>
</gene>